<keyword evidence="1" id="KW-0175">Coiled coil</keyword>
<evidence type="ECO:0000256" key="3">
    <source>
        <dbReference type="SAM" id="SignalP"/>
    </source>
</evidence>
<evidence type="ECO:0000256" key="2">
    <source>
        <dbReference type="SAM" id="MobiDB-lite"/>
    </source>
</evidence>
<proteinExistence type="predicted"/>
<dbReference type="SUPFAM" id="SSF58087">
    <property type="entry name" value="Variant surface glycoprotein (N-terminal domain)"/>
    <property type="match status" value="1"/>
</dbReference>
<sequence length="404" mass="42322">MWQRILVSVGVIALVAGKPRGANNFAETDMQGVCTGAKTLREAGSAASYVVEEMQKESERLTAILGQLWLVTGAAQAANNDTVVQAATKETQQVEKKLAAVRDTTNKASALSTAAAAISARLHEFVAMASAMTGKSGGTGYKCIGNDSPAETSSVTQDAQIPNDCKALVTRPPDLATAKQKITAAATVKLTPSSGHFTTATFNAAQSSGPRCPLTVKGTGSEAGLVQSGKVIFAGVIEADPSGGTAMAVKEDATLKALDTDTSLQKIKADLQELENAVQQVTMEKGSVCTPLTGNAIQCSNAKIFAEQARQLAQETTNTHRENERHRMEIAQSQRGNARQQGTTHKPETENTGASTQQHADTDPPSADTQVQDRKARNGLNTPHTVATRAATALLMVRAVAAQQ</sequence>
<gene>
    <name evidence="4" type="ORF">TvY486_0006120</name>
</gene>
<dbReference type="VEuPathDB" id="TriTrypDB:TvY486_0006120"/>
<feature type="compositionally biased region" description="Basic and acidic residues" evidence="2">
    <location>
        <begin position="318"/>
        <end position="329"/>
    </location>
</feature>
<feature type="signal peptide" evidence="3">
    <location>
        <begin position="1"/>
        <end position="17"/>
    </location>
</feature>
<protein>
    <submittedName>
        <fullName evidence="4">Variant surface glycoprotein (VSG), putative</fullName>
    </submittedName>
</protein>
<evidence type="ECO:0000313" key="4">
    <source>
        <dbReference type="EMBL" id="CCD17979.1"/>
    </source>
</evidence>
<reference evidence="4 5" key="1">
    <citation type="journal article" date="2012" name="Proc. Natl. Acad. Sci. U.S.A.">
        <title>Antigenic diversity is generated by distinct evolutionary mechanisms in African trypanosome species.</title>
        <authorList>
            <person name="Jackson A.P."/>
            <person name="Berry A."/>
            <person name="Aslett M."/>
            <person name="Allison H.C."/>
            <person name="Burton P."/>
            <person name="Vavrova-Anderson J."/>
            <person name="Brown R."/>
            <person name="Browne H."/>
            <person name="Corton N."/>
            <person name="Hauser H."/>
            <person name="Gamble J."/>
            <person name="Gilderthorp R."/>
            <person name="Marcello L."/>
            <person name="McQuillan J."/>
            <person name="Otto T.D."/>
            <person name="Quail M.A."/>
            <person name="Sanders M.J."/>
            <person name="van Tonder A."/>
            <person name="Ginger M.L."/>
            <person name="Field M.C."/>
            <person name="Barry J.D."/>
            <person name="Hertz-Fowler C."/>
            <person name="Berriman M."/>
        </authorList>
    </citation>
    <scope>NUCLEOTIDE SEQUENCE</scope>
    <source>
        <strain evidence="4 5">Y486</strain>
    </source>
</reference>
<organism evidence="4 5">
    <name type="scientific">Trypanosoma vivax (strain Y486)</name>
    <dbReference type="NCBI Taxonomy" id="1055687"/>
    <lineage>
        <taxon>Eukaryota</taxon>
        <taxon>Discoba</taxon>
        <taxon>Euglenozoa</taxon>
        <taxon>Kinetoplastea</taxon>
        <taxon>Metakinetoplastina</taxon>
        <taxon>Trypanosomatida</taxon>
        <taxon>Trypanosomatidae</taxon>
        <taxon>Trypanosoma</taxon>
        <taxon>Duttonella</taxon>
    </lineage>
</organism>
<dbReference type="AlphaFoldDB" id="F9WKF9"/>
<feature type="compositionally biased region" description="Polar residues" evidence="2">
    <location>
        <begin position="331"/>
        <end position="359"/>
    </location>
</feature>
<accession>F9WKF9</accession>
<feature type="coiled-coil region" evidence="1">
    <location>
        <begin position="257"/>
        <end position="284"/>
    </location>
</feature>
<dbReference type="Proteomes" id="UP000009027">
    <property type="component" value="Unassembled WGS sequence"/>
</dbReference>
<feature type="chain" id="PRO_5003390474" evidence="3">
    <location>
        <begin position="18"/>
        <end position="404"/>
    </location>
</feature>
<evidence type="ECO:0000256" key="1">
    <source>
        <dbReference type="SAM" id="Coils"/>
    </source>
</evidence>
<name>F9WKF9_TRYVY</name>
<keyword evidence="3" id="KW-0732">Signal</keyword>
<feature type="region of interest" description="Disordered" evidence="2">
    <location>
        <begin position="312"/>
        <end position="385"/>
    </location>
</feature>
<dbReference type="EMBL" id="CAEX01000139">
    <property type="protein sequence ID" value="CCD17979.1"/>
    <property type="molecule type" value="Genomic_DNA"/>
</dbReference>
<keyword evidence="5" id="KW-1185">Reference proteome</keyword>
<evidence type="ECO:0000313" key="5">
    <source>
        <dbReference type="Proteomes" id="UP000009027"/>
    </source>
</evidence>